<evidence type="ECO:0000313" key="5">
    <source>
        <dbReference type="Proteomes" id="UP000625682"/>
    </source>
</evidence>
<dbReference type="GO" id="GO:0051607">
    <property type="term" value="P:defense response to virus"/>
    <property type="evidence" value="ECO:0007669"/>
    <property type="project" value="UniProtKB-KW"/>
</dbReference>
<reference evidence="4" key="2">
    <citation type="submission" date="2020-09" db="EMBL/GenBank/DDBJ databases">
        <authorList>
            <person name="Sun Q."/>
            <person name="Zhou Y."/>
        </authorList>
    </citation>
    <scope>NUCLEOTIDE SEQUENCE</scope>
    <source>
        <strain evidence="4">CGMCC 4.7272</strain>
    </source>
</reference>
<dbReference type="CDD" id="cd09726">
    <property type="entry name" value="RAMP_I_III"/>
    <property type="match status" value="1"/>
</dbReference>
<reference evidence="4" key="1">
    <citation type="journal article" date="2014" name="Int. J. Syst. Evol. Microbiol.">
        <title>Complete genome sequence of Corynebacterium casei LMG S-19264T (=DSM 44701T), isolated from a smear-ripened cheese.</title>
        <authorList>
            <consortium name="US DOE Joint Genome Institute (JGI-PGF)"/>
            <person name="Walter F."/>
            <person name="Albersmeier A."/>
            <person name="Kalinowski J."/>
            <person name="Ruckert C."/>
        </authorList>
    </citation>
    <scope>NUCLEOTIDE SEQUENCE</scope>
    <source>
        <strain evidence="4">CGMCC 4.7272</strain>
    </source>
</reference>
<proteinExistence type="predicted"/>
<dbReference type="RefSeq" id="WP_189152174.1">
    <property type="nucleotide sequence ID" value="NZ_BAABER010000057.1"/>
</dbReference>
<dbReference type="InterPro" id="IPR005537">
    <property type="entry name" value="RAMP_III_fam"/>
</dbReference>
<dbReference type="Proteomes" id="UP000625682">
    <property type="component" value="Unassembled WGS sequence"/>
</dbReference>
<evidence type="ECO:0000256" key="2">
    <source>
        <dbReference type="ARBA" id="ARBA00093789"/>
    </source>
</evidence>
<dbReference type="InterPro" id="IPR052216">
    <property type="entry name" value="CRISPR_Csm3_endoribonuclease"/>
</dbReference>
<evidence type="ECO:0000259" key="3">
    <source>
        <dbReference type="Pfam" id="PF03787"/>
    </source>
</evidence>
<feature type="domain" description="CRISPR type III-associated protein" evidence="3">
    <location>
        <begin position="4"/>
        <end position="163"/>
    </location>
</feature>
<comment type="subunit">
    <text evidence="2">Part of the Csm effector complex that includes Cas10, Csm2, Csm3, Csm4 and Csm5.</text>
</comment>
<accession>A0A917PBJ1</accession>
<protein>
    <recommendedName>
        <fullName evidence="3">CRISPR type III-associated protein domain-containing protein</fullName>
    </recommendedName>
</protein>
<gene>
    <name evidence="4" type="ORF">GCM10012282_78560</name>
</gene>
<evidence type="ECO:0000256" key="1">
    <source>
        <dbReference type="ARBA" id="ARBA00023118"/>
    </source>
</evidence>
<sequence>MRVTITFHGPFRIATGSGRPGIDAAVDRNSLLPASSLKGLMRDSAERLLPGLPRLVEAVFGGPRHPTAWGWDAARFTGEVPVVTTRARVRLDEESGAALRDHLMYGEEVWAHAAEFTVTQHGPLPETGGPPLDRDGQLAVLACAAAGVHSLGSGRRRGLGWVRWMPEDPGVDEELITRFTGLAEQWRNHQHA</sequence>
<dbReference type="PANTHER" id="PTHR35579">
    <property type="entry name" value="CRISPR SYSTEM CMS ENDORIBONUCLEASE CSM3"/>
    <property type="match status" value="1"/>
</dbReference>
<keyword evidence="1" id="KW-0051">Antiviral defense</keyword>
<name>A0A917PBJ1_9ACTN</name>
<dbReference type="Pfam" id="PF03787">
    <property type="entry name" value="RAMPs"/>
    <property type="match status" value="1"/>
</dbReference>
<comment type="caution">
    <text evidence="4">The sequence shown here is derived from an EMBL/GenBank/DDBJ whole genome shotgun (WGS) entry which is preliminary data.</text>
</comment>
<dbReference type="EMBL" id="BMMU01000057">
    <property type="protein sequence ID" value="GGJ69983.1"/>
    <property type="molecule type" value="Genomic_DNA"/>
</dbReference>
<evidence type="ECO:0000313" key="4">
    <source>
        <dbReference type="EMBL" id="GGJ69983.1"/>
    </source>
</evidence>
<dbReference type="PANTHER" id="PTHR35579:SF3">
    <property type="entry name" value="CRISPR SYSTEM CMS ENDORIBONUCLEASE CSM3"/>
    <property type="match status" value="1"/>
</dbReference>
<keyword evidence="5" id="KW-1185">Reference proteome</keyword>
<organism evidence="4 5">
    <name type="scientific">Streptomyces lacrimifluminis</name>
    <dbReference type="NCBI Taxonomy" id="1500077"/>
    <lineage>
        <taxon>Bacteria</taxon>
        <taxon>Bacillati</taxon>
        <taxon>Actinomycetota</taxon>
        <taxon>Actinomycetes</taxon>
        <taxon>Kitasatosporales</taxon>
        <taxon>Streptomycetaceae</taxon>
        <taxon>Streptomyces</taxon>
    </lineage>
</organism>
<dbReference type="AlphaFoldDB" id="A0A917PBJ1"/>